<name>A0AAN7Z409_9PEZI</name>
<evidence type="ECO:0000256" key="1">
    <source>
        <dbReference type="SAM" id="MobiDB-lite"/>
    </source>
</evidence>
<dbReference type="EMBL" id="JAWHQM010000062">
    <property type="protein sequence ID" value="KAK5636080.1"/>
    <property type="molecule type" value="Genomic_DNA"/>
</dbReference>
<protein>
    <submittedName>
        <fullName evidence="2">Uncharacterized protein</fullName>
    </submittedName>
</protein>
<evidence type="ECO:0000313" key="3">
    <source>
        <dbReference type="Proteomes" id="UP001305414"/>
    </source>
</evidence>
<accession>A0AAN7Z409</accession>
<feature type="compositionally biased region" description="Basic and acidic residues" evidence="1">
    <location>
        <begin position="21"/>
        <end position="32"/>
    </location>
</feature>
<proteinExistence type="predicted"/>
<feature type="region of interest" description="Disordered" evidence="1">
    <location>
        <begin position="14"/>
        <end position="41"/>
    </location>
</feature>
<organism evidence="2 3">
    <name type="scientific">Xylaria bambusicola</name>
    <dbReference type="NCBI Taxonomy" id="326684"/>
    <lineage>
        <taxon>Eukaryota</taxon>
        <taxon>Fungi</taxon>
        <taxon>Dikarya</taxon>
        <taxon>Ascomycota</taxon>
        <taxon>Pezizomycotina</taxon>
        <taxon>Sordariomycetes</taxon>
        <taxon>Xylariomycetidae</taxon>
        <taxon>Xylariales</taxon>
        <taxon>Xylariaceae</taxon>
        <taxon>Xylaria</taxon>
    </lineage>
</organism>
<keyword evidence="3" id="KW-1185">Reference proteome</keyword>
<evidence type="ECO:0000313" key="2">
    <source>
        <dbReference type="EMBL" id="KAK5636080.1"/>
    </source>
</evidence>
<sequence length="114" mass="12759">MSMAIDIDFHRSMSNSAGNRCDVRADGSRSRQDNPAWRLRCGSGQLHGGQVATHTMYRDAGGRNVNLRSHHVGPVRIMMDDRGRGRRQVLTRTSGVESADWSPRPTGQREECPR</sequence>
<feature type="region of interest" description="Disordered" evidence="1">
    <location>
        <begin position="81"/>
        <end position="114"/>
    </location>
</feature>
<dbReference type="AlphaFoldDB" id="A0AAN7Z409"/>
<comment type="caution">
    <text evidence="2">The sequence shown here is derived from an EMBL/GenBank/DDBJ whole genome shotgun (WGS) entry which is preliminary data.</text>
</comment>
<dbReference type="Proteomes" id="UP001305414">
    <property type="component" value="Unassembled WGS sequence"/>
</dbReference>
<gene>
    <name evidence="2" type="ORF">RRF57_011792</name>
</gene>
<reference evidence="2 3" key="1">
    <citation type="submission" date="2023-10" db="EMBL/GenBank/DDBJ databases">
        <title>Draft genome sequence of Xylaria bambusicola isolate GMP-LS, the root and basal stem rot pathogen of sugarcane in Indonesia.</title>
        <authorList>
            <person name="Selvaraj P."/>
            <person name="Muralishankar V."/>
            <person name="Muruganantham S."/>
            <person name="Sp S."/>
            <person name="Haryani S."/>
            <person name="Lau K.J.X."/>
            <person name="Naqvi N.I."/>
        </authorList>
    </citation>
    <scope>NUCLEOTIDE SEQUENCE [LARGE SCALE GENOMIC DNA]</scope>
    <source>
        <strain evidence="2">GMP-LS</strain>
    </source>
</reference>